<comment type="caution">
    <text evidence="2">The sequence shown here is derived from an EMBL/GenBank/DDBJ whole genome shotgun (WGS) entry which is preliminary data.</text>
</comment>
<organism evidence="2 3">
    <name type="scientific">Pieris brassicae</name>
    <name type="common">White butterfly</name>
    <name type="synonym">Large white butterfly</name>
    <dbReference type="NCBI Taxonomy" id="7116"/>
    <lineage>
        <taxon>Eukaryota</taxon>
        <taxon>Metazoa</taxon>
        <taxon>Ecdysozoa</taxon>
        <taxon>Arthropoda</taxon>
        <taxon>Hexapoda</taxon>
        <taxon>Insecta</taxon>
        <taxon>Pterygota</taxon>
        <taxon>Neoptera</taxon>
        <taxon>Endopterygota</taxon>
        <taxon>Lepidoptera</taxon>
        <taxon>Glossata</taxon>
        <taxon>Ditrysia</taxon>
        <taxon>Papilionoidea</taxon>
        <taxon>Pieridae</taxon>
        <taxon>Pierinae</taxon>
        <taxon>Pieris</taxon>
    </lineage>
</organism>
<reference evidence="2" key="1">
    <citation type="submission" date="2022-05" db="EMBL/GenBank/DDBJ databases">
        <authorList>
            <person name="Okamura Y."/>
        </authorList>
    </citation>
    <scope>NUCLEOTIDE SEQUENCE</scope>
</reference>
<dbReference type="AlphaFoldDB" id="A0A9P0TPD1"/>
<proteinExistence type="predicted"/>
<feature type="chain" id="PRO_5040344334" evidence="1">
    <location>
        <begin position="16"/>
        <end position="90"/>
    </location>
</feature>
<accession>A0A9P0TPD1</accession>
<evidence type="ECO:0000256" key="1">
    <source>
        <dbReference type="SAM" id="SignalP"/>
    </source>
</evidence>
<feature type="signal peptide" evidence="1">
    <location>
        <begin position="1"/>
        <end position="15"/>
    </location>
</feature>
<sequence>MNVYALLLFVVVACALEQDIEESPLENALVTTNGDSGHRPPFKNCLIHYECKHYKWFCYRSEHAFCISGSCKCLPRYHFGYRHRYRTYQD</sequence>
<dbReference type="Proteomes" id="UP001152562">
    <property type="component" value="Unassembled WGS sequence"/>
</dbReference>
<keyword evidence="1" id="KW-0732">Signal</keyword>
<evidence type="ECO:0000313" key="3">
    <source>
        <dbReference type="Proteomes" id="UP001152562"/>
    </source>
</evidence>
<keyword evidence="3" id="KW-1185">Reference proteome</keyword>
<dbReference type="EMBL" id="CALOZG010000032">
    <property type="protein sequence ID" value="CAH4033602.1"/>
    <property type="molecule type" value="Genomic_DNA"/>
</dbReference>
<name>A0A9P0TPD1_PIEBR</name>
<evidence type="ECO:0000313" key="2">
    <source>
        <dbReference type="EMBL" id="CAH4033602.1"/>
    </source>
</evidence>
<gene>
    <name evidence="2" type="ORF">PIBRA_LOCUS9874</name>
</gene>
<protein>
    <submittedName>
        <fullName evidence="2">Uncharacterized protein</fullName>
    </submittedName>
</protein>